<evidence type="ECO:0000313" key="3">
    <source>
        <dbReference type="EMBL" id="RAK03062.1"/>
    </source>
</evidence>
<dbReference type="InterPro" id="IPR002656">
    <property type="entry name" value="Acyl_transf_3_dom"/>
</dbReference>
<organism evidence="3 4">
    <name type="scientific">Larkinella arboricola</name>
    <dbReference type="NCBI Taxonomy" id="643671"/>
    <lineage>
        <taxon>Bacteria</taxon>
        <taxon>Pseudomonadati</taxon>
        <taxon>Bacteroidota</taxon>
        <taxon>Cytophagia</taxon>
        <taxon>Cytophagales</taxon>
        <taxon>Spirosomataceae</taxon>
        <taxon>Larkinella</taxon>
    </lineage>
</organism>
<feature type="transmembrane region" description="Helical" evidence="1">
    <location>
        <begin position="291"/>
        <end position="309"/>
    </location>
</feature>
<dbReference type="EMBL" id="QLMC01000001">
    <property type="protein sequence ID" value="RAK03062.1"/>
    <property type="molecule type" value="Genomic_DNA"/>
</dbReference>
<feature type="transmembrane region" description="Helical" evidence="1">
    <location>
        <begin position="316"/>
        <end position="333"/>
    </location>
</feature>
<dbReference type="RefSeq" id="WP_111627206.1">
    <property type="nucleotide sequence ID" value="NZ_QLMC01000001.1"/>
</dbReference>
<comment type="caution">
    <text evidence="3">The sequence shown here is derived from an EMBL/GenBank/DDBJ whole genome shotgun (WGS) entry which is preliminary data.</text>
</comment>
<keyword evidence="1" id="KW-1133">Transmembrane helix</keyword>
<dbReference type="PANTHER" id="PTHR23028">
    <property type="entry name" value="ACETYLTRANSFERASE"/>
    <property type="match status" value="1"/>
</dbReference>
<name>A0A327XBQ7_LARAB</name>
<accession>A0A327XBQ7</accession>
<dbReference type="InterPro" id="IPR050879">
    <property type="entry name" value="Acyltransferase_3"/>
</dbReference>
<evidence type="ECO:0000313" key="4">
    <source>
        <dbReference type="Proteomes" id="UP000248790"/>
    </source>
</evidence>
<feature type="domain" description="Acyltransferase 3" evidence="2">
    <location>
        <begin position="13"/>
        <end position="333"/>
    </location>
</feature>
<sequence length="383" mass="43707">MLVRSAPFPKTLDSIQALRAIAALLVTLFHLYIKMGQIHIPPSVFGYFKAGFGGVDLFFVISGFVITHTNASKIATPRYLLPYFKKRLVRIYAIYWLVFLLASVGLLGLHAFAPSLQWIAYSFEPFTTLKALFLVPAHESILPVTWTLSYELYFYILFGLMILSPFLLIIPALVLAATVLSGLARWTGLAFFPEFPFHDFLFSPFNLEFCFGVVGYLALRRYRFSIPPVLTVVALLVFFLAGNFIDPADTWLRIGGLGLPALVLLLSLVNLELSGRFQYPDWVLKLGDASYLLYLIHIPVIMVVTHILLMKHHSELVILGNVVVLVGMSWFSWQLHRWVEKPVLNWIYAYRYRIFGFSYRAVVLAQLRVRIPKQSDDHKMISH</sequence>
<feature type="transmembrane region" description="Helical" evidence="1">
    <location>
        <begin position="88"/>
        <end position="113"/>
    </location>
</feature>
<dbReference type="AlphaFoldDB" id="A0A327XBQ7"/>
<feature type="transmembrane region" description="Helical" evidence="1">
    <location>
        <begin position="200"/>
        <end position="219"/>
    </location>
</feature>
<keyword evidence="4" id="KW-1185">Reference proteome</keyword>
<keyword evidence="1" id="KW-0812">Transmembrane</keyword>
<keyword evidence="1" id="KW-0472">Membrane</keyword>
<feature type="transmembrane region" description="Helical" evidence="1">
    <location>
        <begin position="45"/>
        <end position="67"/>
    </location>
</feature>
<feature type="transmembrane region" description="Helical" evidence="1">
    <location>
        <begin position="225"/>
        <end position="244"/>
    </location>
</feature>
<feature type="transmembrane region" description="Helical" evidence="1">
    <location>
        <begin position="251"/>
        <end position="271"/>
    </location>
</feature>
<dbReference type="Pfam" id="PF01757">
    <property type="entry name" value="Acyl_transf_3"/>
    <property type="match status" value="1"/>
</dbReference>
<dbReference type="GO" id="GO:0016020">
    <property type="term" value="C:membrane"/>
    <property type="evidence" value="ECO:0007669"/>
    <property type="project" value="TreeGrafter"/>
</dbReference>
<dbReference type="GO" id="GO:0016747">
    <property type="term" value="F:acyltransferase activity, transferring groups other than amino-acyl groups"/>
    <property type="evidence" value="ECO:0007669"/>
    <property type="project" value="InterPro"/>
</dbReference>
<proteinExistence type="predicted"/>
<evidence type="ECO:0000259" key="2">
    <source>
        <dbReference type="Pfam" id="PF01757"/>
    </source>
</evidence>
<dbReference type="OrthoDB" id="290051at2"/>
<dbReference type="GO" id="GO:0000271">
    <property type="term" value="P:polysaccharide biosynthetic process"/>
    <property type="evidence" value="ECO:0007669"/>
    <property type="project" value="TreeGrafter"/>
</dbReference>
<dbReference type="Proteomes" id="UP000248790">
    <property type="component" value="Unassembled WGS sequence"/>
</dbReference>
<protein>
    <submittedName>
        <fullName evidence="3">Peptidoglycan/LPS O-acetylase OafA/YrhL</fullName>
    </submittedName>
</protein>
<evidence type="ECO:0000256" key="1">
    <source>
        <dbReference type="SAM" id="Phobius"/>
    </source>
</evidence>
<feature type="transmembrane region" description="Helical" evidence="1">
    <location>
        <begin position="12"/>
        <end position="33"/>
    </location>
</feature>
<dbReference type="PANTHER" id="PTHR23028:SF131">
    <property type="entry name" value="BLR2367 PROTEIN"/>
    <property type="match status" value="1"/>
</dbReference>
<gene>
    <name evidence="3" type="ORF">LX87_01184</name>
</gene>
<reference evidence="3 4" key="1">
    <citation type="submission" date="2018-06" db="EMBL/GenBank/DDBJ databases">
        <title>Genomic Encyclopedia of Archaeal and Bacterial Type Strains, Phase II (KMG-II): from individual species to whole genera.</title>
        <authorList>
            <person name="Goeker M."/>
        </authorList>
    </citation>
    <scope>NUCLEOTIDE SEQUENCE [LARGE SCALE GENOMIC DNA]</scope>
    <source>
        <strain evidence="3 4">DSM 21851</strain>
    </source>
</reference>
<feature type="transmembrane region" description="Helical" evidence="1">
    <location>
        <begin position="152"/>
        <end position="180"/>
    </location>
</feature>